<dbReference type="Proteomes" id="UP001165080">
    <property type="component" value="Unassembled WGS sequence"/>
</dbReference>
<accession>A0A9W6BKW1</accession>
<dbReference type="EMBL" id="BRXU01000007">
    <property type="protein sequence ID" value="GLC53437.1"/>
    <property type="molecule type" value="Genomic_DNA"/>
</dbReference>
<feature type="compositionally biased region" description="Acidic residues" evidence="1">
    <location>
        <begin position="637"/>
        <end position="646"/>
    </location>
</feature>
<evidence type="ECO:0000313" key="2">
    <source>
        <dbReference type="EMBL" id="GLC53437.1"/>
    </source>
</evidence>
<feature type="compositionally biased region" description="Gly residues" evidence="1">
    <location>
        <begin position="80"/>
        <end position="102"/>
    </location>
</feature>
<feature type="compositionally biased region" description="Polar residues" evidence="1">
    <location>
        <begin position="114"/>
        <end position="125"/>
    </location>
</feature>
<evidence type="ECO:0000313" key="3">
    <source>
        <dbReference type="Proteomes" id="UP001165080"/>
    </source>
</evidence>
<gene>
    <name evidence="2" type="primary">PLEST002158</name>
    <name evidence="2" type="ORF">PLESTB_000745000</name>
</gene>
<protein>
    <submittedName>
        <fullName evidence="2">Uncharacterized protein</fullName>
    </submittedName>
</protein>
<name>A0A9W6BKW1_9CHLO</name>
<feature type="region of interest" description="Disordered" evidence="1">
    <location>
        <begin position="1022"/>
        <end position="1065"/>
    </location>
</feature>
<reference evidence="2 3" key="1">
    <citation type="journal article" date="2023" name="Commun. Biol.">
        <title>Reorganization of the ancestral sex-determining regions during the evolution of trioecy in Pleodorina starrii.</title>
        <authorList>
            <person name="Takahashi K."/>
            <person name="Suzuki S."/>
            <person name="Kawai-Toyooka H."/>
            <person name="Yamamoto K."/>
            <person name="Hamaji T."/>
            <person name="Ootsuki R."/>
            <person name="Yamaguchi H."/>
            <person name="Kawachi M."/>
            <person name="Higashiyama T."/>
            <person name="Nozaki H."/>
        </authorList>
    </citation>
    <scope>NUCLEOTIDE SEQUENCE [LARGE SCALE GENOMIC DNA]</scope>
    <source>
        <strain evidence="2 3">NIES-4479</strain>
    </source>
</reference>
<feature type="compositionally biased region" description="Polar residues" evidence="1">
    <location>
        <begin position="9"/>
        <end position="29"/>
    </location>
</feature>
<feature type="compositionally biased region" description="Basic and acidic residues" evidence="1">
    <location>
        <begin position="623"/>
        <end position="632"/>
    </location>
</feature>
<feature type="compositionally biased region" description="Basic and acidic residues" evidence="1">
    <location>
        <begin position="714"/>
        <end position="724"/>
    </location>
</feature>
<keyword evidence="3" id="KW-1185">Reference proteome</keyword>
<feature type="region of interest" description="Disordered" evidence="1">
    <location>
        <begin position="572"/>
        <end position="760"/>
    </location>
</feature>
<evidence type="ECO:0000256" key="1">
    <source>
        <dbReference type="SAM" id="MobiDB-lite"/>
    </source>
</evidence>
<feature type="compositionally biased region" description="Gly residues" evidence="1">
    <location>
        <begin position="676"/>
        <end position="695"/>
    </location>
</feature>
<comment type="caution">
    <text evidence="2">The sequence shown here is derived from an EMBL/GenBank/DDBJ whole genome shotgun (WGS) entry which is preliminary data.</text>
</comment>
<organism evidence="2 3">
    <name type="scientific">Pleodorina starrii</name>
    <dbReference type="NCBI Taxonomy" id="330485"/>
    <lineage>
        <taxon>Eukaryota</taxon>
        <taxon>Viridiplantae</taxon>
        <taxon>Chlorophyta</taxon>
        <taxon>core chlorophytes</taxon>
        <taxon>Chlorophyceae</taxon>
        <taxon>CS clade</taxon>
        <taxon>Chlamydomonadales</taxon>
        <taxon>Volvocaceae</taxon>
        <taxon>Pleodorina</taxon>
    </lineage>
</organism>
<feature type="region of interest" description="Disordered" evidence="1">
    <location>
        <begin position="71"/>
        <end position="184"/>
    </location>
</feature>
<sequence>MLRGGRGSNPRSPAQCENASVPFTPTQVGQWRTLLPGQAWRLSTRESQRLTHGHGAGAYARRVPPVARAEPLITPPLDGASGGGGAERGGGEPGTSQEGGAGAPATGAGAYSAVPTQQQYSTARSRSAEPPYRHAGAAAYPGAPQDSGGDGGGFRARSAWIGADRRRRGRRGGAAAAARPPPAALSDERIVPLMRKAERDVLPGDDPNTPWRRLAYQLRLAPSISDLLALYRSYRENDTVWRPHMTALALTRTGALLYPRAVAAAASTAAAGSRTDSAGRFPPPALKRDATSLFESLSRKVNKLSVRQVQGMHLARLLVSMAWLEAAGDKCEALVDALIRELQRQRGGKLAQVALVDPPLFGRLVRALAQLAPRNGELWTDLQRLTMAALQEAPAPAGAGGAAARRLWAGPVGPAAAVAAAAAAPPPPPSRPDASTADLANLAFGFAAAGAATPPLFAVLRAAVLSRELPADADTLARLLCAWGRARIAPGPLMYRVLEAFLPLLDTAPPRPIGRLVWSLAMMGVRDERLLCAAAKAIVDRRLVFSSPQELVNVVWAYSHLGWQVEEGAEPLRPGTRGSVWGRDVEEDEEEEEARGRPRGVMRRPPEQLVVEGGWAAGSRAGSPERRERREQQQQQQEEEEEEEEEWHTQELEASARAHGQTLSGDQAERASSSGRGSGNGVGPGSGEDGVGEGSGRWSAAAAAEAADTPPQPRRGDDASRHADGSPQGSSGAGSSRNGFDAAAAATAAALQHHHQHHPLKPLPLAAPLAAREQARQALLQPPPDYPEHFALYRYLGRSFIHRQMGGHSHGGGGAAAAAAHQAISSSQLAVMAGSFARAGYKSKQLFYTTARIALLRLQYLSPADLTLVLSAHARLRIPHTALFEAAAPIVAARCLEFSPAQLADVLWAVQALMPHEDYVRLANEVRARRGWRPPQPPQRQRRRLESDLYGQDLNSNQEDEEEEDEYEEEEDEEEEEVEEGRRREGGGGPERAGEGPLLPALMRLRVPRELLEDVDWIEAEEEQAEGEEAARQRREAGGGGGAWSGGGGGGSGGPRVMGGPGDAWGAGGYWPSRGGAAPGLGPAPSSKAWSGYVGHESGGPAAEGLYARGWEAAPSVVSRIAS</sequence>
<feature type="compositionally biased region" description="Acidic residues" evidence="1">
    <location>
        <begin position="958"/>
        <end position="979"/>
    </location>
</feature>
<dbReference type="AlphaFoldDB" id="A0A9W6BKW1"/>
<feature type="compositionally biased region" description="Basic and acidic residues" evidence="1">
    <location>
        <begin position="647"/>
        <end position="656"/>
    </location>
</feature>
<feature type="compositionally biased region" description="Gly residues" evidence="1">
    <location>
        <begin position="1038"/>
        <end position="1065"/>
    </location>
</feature>
<feature type="compositionally biased region" description="Low complexity" evidence="1">
    <location>
        <begin position="696"/>
        <end position="707"/>
    </location>
</feature>
<proteinExistence type="predicted"/>
<feature type="compositionally biased region" description="Low complexity" evidence="1">
    <location>
        <begin position="725"/>
        <end position="751"/>
    </location>
</feature>
<feature type="region of interest" description="Disordered" evidence="1">
    <location>
        <begin position="45"/>
        <end position="64"/>
    </location>
</feature>
<feature type="region of interest" description="Disordered" evidence="1">
    <location>
        <begin position="1"/>
        <end position="29"/>
    </location>
</feature>
<feature type="region of interest" description="Disordered" evidence="1">
    <location>
        <begin position="930"/>
        <end position="999"/>
    </location>
</feature>